<feature type="domain" description="C2H2-type" evidence="13">
    <location>
        <begin position="275"/>
        <end position="302"/>
    </location>
</feature>
<keyword evidence="7" id="KW-0805">Transcription regulation</keyword>
<dbReference type="FunFam" id="3.30.160.60:FF:001506">
    <property type="entry name" value="Zinc finger protein"/>
    <property type="match status" value="1"/>
</dbReference>
<organism evidence="15 16">
    <name type="scientific">Frankliniella occidentalis</name>
    <name type="common">Western flower thrips</name>
    <name type="synonym">Euthrips occidentalis</name>
    <dbReference type="NCBI Taxonomy" id="133901"/>
    <lineage>
        <taxon>Eukaryota</taxon>
        <taxon>Metazoa</taxon>
        <taxon>Ecdysozoa</taxon>
        <taxon>Arthropoda</taxon>
        <taxon>Hexapoda</taxon>
        <taxon>Insecta</taxon>
        <taxon>Pterygota</taxon>
        <taxon>Neoptera</taxon>
        <taxon>Paraneoptera</taxon>
        <taxon>Thysanoptera</taxon>
        <taxon>Terebrantia</taxon>
        <taxon>Thripoidea</taxon>
        <taxon>Thripidae</taxon>
        <taxon>Frankliniella</taxon>
    </lineage>
</organism>
<feature type="region of interest" description="Disordered" evidence="12">
    <location>
        <begin position="237"/>
        <end position="262"/>
    </location>
</feature>
<evidence type="ECO:0000256" key="9">
    <source>
        <dbReference type="ARBA" id="ARBA00023163"/>
    </source>
</evidence>
<dbReference type="InterPro" id="IPR036236">
    <property type="entry name" value="Znf_C2H2_sf"/>
</dbReference>
<dbReference type="InterPro" id="IPR050457">
    <property type="entry name" value="ZnFinger_BTB_dom_contain"/>
</dbReference>
<sequence length="474" mass="54507">MSSSESDSEYADVRVFFATSEWKKLTSEEKKCHRQSKNNYEAIRRCGWATKPPLFMSRKLPAPESQQAPHHQDKTSGGEGAAFPSEGLRHWSHGLDSTEEQSTSLPPSPDQPPEGASLGRENFGLSTPERRTCGLRTPEFRTPEFRTPEFRTPELRTPELWTPEFRTPELSTPDLWTEFRTPVRWTPEPEISVLETPDLSILEARTSAARRYLSLETYEEPKLQDDDILCKFRAAAEPTTPASAAGAREEQARNTEGHDHQENAVGARGIREVPHRCASCGAAFRRATLLRAHMRTHHAEGKLDSRENCGVDLPENLDLRRHRRTLTRSKPYRCHTCGKRFAQSSNIPRHMRTHTGEKPYKCQTCHKRFSKTDSLRVHMRTHTGDRPYNCQICGKRFTRKNTLDVHSRIHVGDRPYNCQTCGKRFTQHQQLRVHTRTHTGEKPYNCQTCGKIFTRIDNLRRHARTHRGEKSRTL</sequence>
<keyword evidence="15" id="KW-1185">Reference proteome</keyword>
<evidence type="ECO:0000256" key="12">
    <source>
        <dbReference type="SAM" id="MobiDB-lite"/>
    </source>
</evidence>
<evidence type="ECO:0000313" key="15">
    <source>
        <dbReference type="Proteomes" id="UP000504606"/>
    </source>
</evidence>
<dbReference type="PROSITE" id="PS50157">
    <property type="entry name" value="ZINC_FINGER_C2H2_2"/>
    <property type="match status" value="6"/>
</dbReference>
<proteinExistence type="inferred from homology"/>
<name>A0A6J1TJ96_FRAOC</name>
<dbReference type="FunFam" id="3.30.160.60:FF:001573">
    <property type="entry name" value="Zinc finger protein 407"/>
    <property type="match status" value="1"/>
</dbReference>
<dbReference type="AlphaFoldDB" id="A0A6J1TJ96"/>
<dbReference type="FunFam" id="3.30.160.60:FF:002343">
    <property type="entry name" value="Zinc finger protein 33A"/>
    <property type="match status" value="2"/>
</dbReference>
<dbReference type="PANTHER" id="PTHR46105">
    <property type="entry name" value="AGAP004733-PA"/>
    <property type="match status" value="1"/>
</dbReference>
<dbReference type="PROSITE" id="PS00028">
    <property type="entry name" value="ZINC_FINGER_C2H2_1"/>
    <property type="match status" value="6"/>
</dbReference>
<dbReference type="GO" id="GO:0000978">
    <property type="term" value="F:RNA polymerase II cis-regulatory region sequence-specific DNA binding"/>
    <property type="evidence" value="ECO:0007669"/>
    <property type="project" value="TreeGrafter"/>
</dbReference>
<evidence type="ECO:0000256" key="4">
    <source>
        <dbReference type="ARBA" id="ARBA00022737"/>
    </source>
</evidence>
<evidence type="ECO:0000256" key="10">
    <source>
        <dbReference type="ARBA" id="ARBA00023242"/>
    </source>
</evidence>
<feature type="domain" description="KRAB-related" evidence="14">
    <location>
        <begin position="5"/>
        <end position="68"/>
    </location>
</feature>
<dbReference type="FunFam" id="3.30.160.60:FF:000213">
    <property type="entry name" value="Zinc finger protein 624"/>
    <property type="match status" value="1"/>
</dbReference>
<feature type="region of interest" description="Disordered" evidence="12">
    <location>
        <begin position="54"/>
        <end position="136"/>
    </location>
</feature>
<feature type="domain" description="C2H2-type" evidence="13">
    <location>
        <begin position="444"/>
        <end position="471"/>
    </location>
</feature>
<keyword evidence="10" id="KW-0539">Nucleus</keyword>
<feature type="compositionally biased region" description="Low complexity" evidence="12">
    <location>
        <begin position="237"/>
        <end position="246"/>
    </location>
</feature>
<dbReference type="SMART" id="SM00355">
    <property type="entry name" value="ZnF_C2H2"/>
    <property type="match status" value="6"/>
</dbReference>
<dbReference type="GO" id="GO:0005634">
    <property type="term" value="C:nucleus"/>
    <property type="evidence" value="ECO:0007669"/>
    <property type="project" value="UniProtKB-SubCell"/>
</dbReference>
<evidence type="ECO:0000256" key="5">
    <source>
        <dbReference type="ARBA" id="ARBA00022771"/>
    </source>
</evidence>
<feature type="domain" description="C2H2-type" evidence="13">
    <location>
        <begin position="388"/>
        <end position="415"/>
    </location>
</feature>
<keyword evidence="8" id="KW-0238">DNA-binding</keyword>
<evidence type="ECO:0000313" key="16">
    <source>
        <dbReference type="RefSeq" id="XP_026293599.2"/>
    </source>
</evidence>
<feature type="domain" description="C2H2-type" evidence="13">
    <location>
        <begin position="332"/>
        <end position="359"/>
    </location>
</feature>
<evidence type="ECO:0000256" key="6">
    <source>
        <dbReference type="ARBA" id="ARBA00022833"/>
    </source>
</evidence>
<evidence type="ECO:0000256" key="1">
    <source>
        <dbReference type="ARBA" id="ARBA00004123"/>
    </source>
</evidence>
<keyword evidence="9" id="KW-0804">Transcription</keyword>
<dbReference type="GO" id="GO:0008270">
    <property type="term" value="F:zinc ion binding"/>
    <property type="evidence" value="ECO:0007669"/>
    <property type="project" value="UniProtKB-KW"/>
</dbReference>
<dbReference type="Pfam" id="PF00096">
    <property type="entry name" value="zf-C2H2"/>
    <property type="match status" value="5"/>
</dbReference>
<dbReference type="Pfam" id="PF13912">
    <property type="entry name" value="zf-C2H2_6"/>
    <property type="match status" value="1"/>
</dbReference>
<evidence type="ECO:0000256" key="7">
    <source>
        <dbReference type="ARBA" id="ARBA00023015"/>
    </source>
</evidence>
<dbReference type="PROSITE" id="PS50806">
    <property type="entry name" value="KRAB_RELATED"/>
    <property type="match status" value="1"/>
</dbReference>
<feature type="domain" description="C2H2-type" evidence="13">
    <location>
        <begin position="416"/>
        <end position="443"/>
    </location>
</feature>
<dbReference type="PANTHER" id="PTHR46105:SF5">
    <property type="entry name" value="ZINC FINGER AND BTB DOMAIN-CONTAINING PROTEIN 44 ISOFORM X1"/>
    <property type="match status" value="1"/>
</dbReference>
<evidence type="ECO:0000256" key="11">
    <source>
        <dbReference type="PROSITE-ProRule" id="PRU00042"/>
    </source>
</evidence>
<evidence type="ECO:0000259" key="14">
    <source>
        <dbReference type="PROSITE" id="PS50806"/>
    </source>
</evidence>
<dbReference type="OrthoDB" id="6077919at2759"/>
<dbReference type="Proteomes" id="UP000504606">
    <property type="component" value="Unplaced"/>
</dbReference>
<dbReference type="GeneID" id="113217765"/>
<dbReference type="SUPFAM" id="SSF57667">
    <property type="entry name" value="beta-beta-alpha zinc fingers"/>
    <property type="match status" value="4"/>
</dbReference>
<evidence type="ECO:0000256" key="8">
    <source>
        <dbReference type="ARBA" id="ARBA00023125"/>
    </source>
</evidence>
<dbReference type="RefSeq" id="XP_026293599.2">
    <property type="nucleotide sequence ID" value="XM_026437814.2"/>
</dbReference>
<feature type="domain" description="C2H2-type" evidence="13">
    <location>
        <begin position="360"/>
        <end position="387"/>
    </location>
</feature>
<comment type="subcellular location">
    <subcellularLocation>
        <location evidence="1">Nucleus</location>
    </subcellularLocation>
</comment>
<dbReference type="KEGG" id="foc:113217765"/>
<evidence type="ECO:0000259" key="13">
    <source>
        <dbReference type="PROSITE" id="PS50157"/>
    </source>
</evidence>
<keyword evidence="6" id="KW-0862">Zinc</keyword>
<dbReference type="Gene3D" id="3.30.160.60">
    <property type="entry name" value="Classic Zinc Finger"/>
    <property type="match status" value="6"/>
</dbReference>
<dbReference type="GO" id="GO:0000981">
    <property type="term" value="F:DNA-binding transcription factor activity, RNA polymerase II-specific"/>
    <property type="evidence" value="ECO:0007669"/>
    <property type="project" value="TreeGrafter"/>
</dbReference>
<reference evidence="16" key="1">
    <citation type="submission" date="2025-08" db="UniProtKB">
        <authorList>
            <consortium name="RefSeq"/>
        </authorList>
    </citation>
    <scope>IDENTIFICATION</scope>
    <source>
        <tissue evidence="16">Whole organism</tissue>
    </source>
</reference>
<keyword evidence="5 11" id="KW-0863">Zinc-finger</keyword>
<dbReference type="FunFam" id="3.30.160.60:FF:000446">
    <property type="entry name" value="Zinc finger protein"/>
    <property type="match status" value="1"/>
</dbReference>
<keyword evidence="3" id="KW-0479">Metal-binding</keyword>
<protein>
    <submittedName>
        <fullName evidence="16">Zinc finger protein 629 isoform X1</fullName>
    </submittedName>
</protein>
<feature type="compositionally biased region" description="Basic and acidic residues" evidence="12">
    <location>
        <begin position="247"/>
        <end position="262"/>
    </location>
</feature>
<evidence type="ECO:0000256" key="3">
    <source>
        <dbReference type="ARBA" id="ARBA00022723"/>
    </source>
</evidence>
<dbReference type="InterPro" id="IPR013087">
    <property type="entry name" value="Znf_C2H2_type"/>
</dbReference>
<gene>
    <name evidence="16" type="primary">LOC113217765</name>
</gene>
<keyword evidence="4" id="KW-0677">Repeat</keyword>
<evidence type="ECO:0000256" key="2">
    <source>
        <dbReference type="ARBA" id="ARBA00006991"/>
    </source>
</evidence>
<comment type="similarity">
    <text evidence="2">Belongs to the krueppel C2H2-type zinc-finger protein family.</text>
</comment>
<accession>A0A6J1TJ96</accession>
<dbReference type="InterPro" id="IPR003655">
    <property type="entry name" value="aKRAB"/>
</dbReference>